<evidence type="ECO:0000313" key="2">
    <source>
        <dbReference type="EMBL" id="GLL02840.1"/>
    </source>
</evidence>
<evidence type="ECO:0000313" key="3">
    <source>
        <dbReference type="Proteomes" id="UP001143480"/>
    </source>
</evidence>
<dbReference type="Gene3D" id="3.40.50.10150">
    <property type="entry name" value="B12-dependent dehydatase associated subunit"/>
    <property type="match status" value="1"/>
</dbReference>
<dbReference type="GO" id="GO:0016836">
    <property type="term" value="F:hydro-lyase activity"/>
    <property type="evidence" value="ECO:0007669"/>
    <property type="project" value="InterPro"/>
</dbReference>
<gene>
    <name evidence="2" type="ORF">GCM10017581_045820</name>
</gene>
<keyword evidence="3" id="KW-1185">Reference proteome</keyword>
<dbReference type="EMBL" id="BSFP01000026">
    <property type="protein sequence ID" value="GLL02840.1"/>
    <property type="molecule type" value="Genomic_DNA"/>
</dbReference>
<dbReference type="Pfam" id="PF02288">
    <property type="entry name" value="Dehydratase_MU"/>
    <property type="match status" value="1"/>
</dbReference>
<dbReference type="InterPro" id="IPR016176">
    <property type="entry name" value="Cbl-dep_enz_cat"/>
</dbReference>
<protein>
    <submittedName>
        <fullName evidence="2">Glycerol dehydratase large subunit</fullName>
    </submittedName>
</protein>
<dbReference type="InterPro" id="IPR010254">
    <property type="entry name" value="B12-dep_deHydtase_bsu"/>
</dbReference>
<feature type="domain" description="Diol/glycerol dehydratase large subunit" evidence="1">
    <location>
        <begin position="37"/>
        <end position="580"/>
    </location>
</feature>
<dbReference type="SUPFAM" id="SSF52968">
    <property type="entry name" value="B12-dependent dehydatase associated subunit"/>
    <property type="match status" value="1"/>
</dbReference>
<name>A0A9W6KMD7_9ACTN</name>
<reference evidence="2" key="2">
    <citation type="submission" date="2023-01" db="EMBL/GenBank/DDBJ databases">
        <authorList>
            <person name="Sun Q."/>
            <person name="Evtushenko L."/>
        </authorList>
    </citation>
    <scope>NUCLEOTIDE SEQUENCE</scope>
    <source>
        <strain evidence="2">VKM Ac-1321</strain>
    </source>
</reference>
<dbReference type="Proteomes" id="UP001143480">
    <property type="component" value="Unassembled WGS sequence"/>
</dbReference>
<evidence type="ECO:0000259" key="1">
    <source>
        <dbReference type="Pfam" id="PF02286"/>
    </source>
</evidence>
<dbReference type="Pfam" id="PF02286">
    <property type="entry name" value="Dehydratase_LU"/>
    <property type="match status" value="1"/>
</dbReference>
<dbReference type="InterPro" id="IPR036999">
    <property type="entry name" value="Diol/glycerol_deHase_lsu_sf"/>
</dbReference>
<proteinExistence type="predicted"/>
<comment type="caution">
    <text evidence="2">The sequence shown here is derived from an EMBL/GenBank/DDBJ whole genome shotgun (WGS) entry which is preliminary data.</text>
</comment>
<dbReference type="SUPFAM" id="SSF51703">
    <property type="entry name" value="Cobalamin (vitamin B12)-dependent enzymes"/>
    <property type="match status" value="1"/>
</dbReference>
<dbReference type="NCBIfam" id="NF011979">
    <property type="entry name" value="PRK15444.1"/>
    <property type="match status" value="1"/>
</dbReference>
<dbReference type="GO" id="GO:0031419">
    <property type="term" value="F:cobalamin binding"/>
    <property type="evidence" value="ECO:0007669"/>
    <property type="project" value="InterPro"/>
</dbReference>
<reference evidence="2" key="1">
    <citation type="journal article" date="2014" name="Int. J. Syst. Evol. Microbiol.">
        <title>Complete genome sequence of Corynebacterium casei LMG S-19264T (=DSM 44701T), isolated from a smear-ripened cheese.</title>
        <authorList>
            <consortium name="US DOE Joint Genome Institute (JGI-PGF)"/>
            <person name="Walter F."/>
            <person name="Albersmeier A."/>
            <person name="Kalinowski J."/>
            <person name="Ruckert C."/>
        </authorList>
    </citation>
    <scope>NUCLEOTIDE SEQUENCE</scope>
    <source>
        <strain evidence="2">VKM Ac-1321</strain>
    </source>
</reference>
<organism evidence="2 3">
    <name type="scientific">Dactylosporangium matsuzakiense</name>
    <dbReference type="NCBI Taxonomy" id="53360"/>
    <lineage>
        <taxon>Bacteria</taxon>
        <taxon>Bacillati</taxon>
        <taxon>Actinomycetota</taxon>
        <taxon>Actinomycetes</taxon>
        <taxon>Micromonosporales</taxon>
        <taxon>Micromonosporaceae</taxon>
        <taxon>Dactylosporangium</taxon>
    </lineage>
</organism>
<accession>A0A9W6KMD7</accession>
<dbReference type="Gene3D" id="3.20.20.350">
    <property type="entry name" value="Diol/glycerol dehydratase, large subunit"/>
    <property type="match status" value="1"/>
</dbReference>
<dbReference type="InterPro" id="IPR003206">
    <property type="entry name" value="Diol/glycerol_deHydtase_lsu"/>
</dbReference>
<sequence>MLPALPAARWGHGAQDAARAFTLLKQEAAYRMAMIGRIRFMNEQRVNLDGFAREDPALGLVALHSPDDPEPSLRVDDGRVVELDGRAEADFDAIDAYIAAHGLDLAVAEEAMALPDVAAARLFVDPAVPRVEVVRLVAGMTPAKLARVVALLRPAELMLAMTKLRARRTPSNQAHVTNLLDDPLLLAADAATAAAYGFRELETTVPVLADAPSNAVAVTVGAAVASPGVLVQCAVEEALELELGLRGLVSYAETVSLYGTEGVFVDGDDTPWSKALLTSAYASRGIKMRVSSGAGAEVLMGGAEGRSMLYLESRCVSLARAIGSQGVQNGGIDGASVAGSVPNGVRELMAENVMVMARNLESCSGNDALMSESHVRRTARTLPILLAGSDYICSGFGSIQRYDNMFGPSNWNAEDLDDWLALQRDWGVDGGLRTADPAGLEALRRRAAEAVRDVYRHLGLADFTDEQVEAAVDAAGSKDLAAGDPLVVPQAARAIRAAGLTALDVAAALRDTGYDEEAERVLAMLAERVRGDHLQTAAIFDERMRVLSLVTDPNDYAGPGTGYTPDAARQAEIDAIRQQRGVADLRRDQAGAGNDRLTARGPAVFGTDPREVVIGVSPGVGRRVWRTLSGLLVTDVLQELLDGLEEEGCVPRIVRVNGTIDVGMVGLTAARLAGSGIGIGLQGKGTALIHRRDLPPLANLELYSIAPVLTPELYRLLGVNAGRHAKGATPVPARNPYTDEAIEARYHTSVIALVALERECVDPLAGPEELVLT</sequence>
<dbReference type="AlphaFoldDB" id="A0A9W6KMD7"/>
<dbReference type="InterPro" id="IPR003208">
    <property type="entry name" value="Dehydtase/Dehydtase_re"/>
</dbReference>